<evidence type="ECO:0000256" key="1">
    <source>
        <dbReference type="SAM" id="Phobius"/>
    </source>
</evidence>
<keyword evidence="1" id="KW-0472">Membrane</keyword>
<reference evidence="2" key="1">
    <citation type="submission" date="2017-08" db="EMBL/GenBank/DDBJ databases">
        <authorList>
            <person name="Imhoff J.F."/>
            <person name="Rahn T."/>
            <person name="Kuenzel S."/>
            <person name="Neulinger S.C."/>
        </authorList>
    </citation>
    <scope>NUCLEOTIDE SEQUENCE</scope>
    <source>
        <strain evidence="2">IM 151</strain>
    </source>
</reference>
<feature type="transmembrane region" description="Helical" evidence="1">
    <location>
        <begin position="77"/>
        <end position="102"/>
    </location>
</feature>
<keyword evidence="1" id="KW-1133">Transmembrane helix</keyword>
<gene>
    <name evidence="2" type="ORF">CKO43_03630</name>
</gene>
<evidence type="ECO:0008006" key="4">
    <source>
        <dbReference type="Google" id="ProtNLM"/>
    </source>
</evidence>
<feature type="transmembrane region" description="Helical" evidence="1">
    <location>
        <begin position="45"/>
        <end position="71"/>
    </location>
</feature>
<sequence>MSDFEVRRETALRILKATGIPESNYRPPLLRLLWHLGFQVRPPHFAGFGATAVFAGTFSAIGWGALMWLLVWHNARWSPMAALGASAFGGACFGLLMSSYYARDRQKHRLPDWDSLGTTGLGQTPDTHRR</sequence>
<comment type="caution">
    <text evidence="2">The sequence shown here is derived from an EMBL/GenBank/DDBJ whole genome shotgun (WGS) entry which is preliminary data.</text>
</comment>
<dbReference type="InterPro" id="IPR045644">
    <property type="entry name" value="DUF6404"/>
</dbReference>
<evidence type="ECO:0000313" key="3">
    <source>
        <dbReference type="Proteomes" id="UP001041814"/>
    </source>
</evidence>
<dbReference type="Proteomes" id="UP001041814">
    <property type="component" value="Unassembled WGS sequence"/>
</dbReference>
<proteinExistence type="predicted"/>
<keyword evidence="1" id="KW-0812">Transmembrane</keyword>
<protein>
    <recommendedName>
        <fullName evidence="4">Transmembrane protein</fullName>
    </recommendedName>
</protein>
<dbReference type="RefSeq" id="WP_200377860.1">
    <property type="nucleotide sequence ID" value="NZ_NRRU01000008.1"/>
</dbReference>
<dbReference type="EMBL" id="NRRU01000008">
    <property type="protein sequence ID" value="MBK1711870.1"/>
    <property type="molecule type" value="Genomic_DNA"/>
</dbReference>
<name>A0ABS1DSB2_RUBGE</name>
<reference evidence="2" key="2">
    <citation type="journal article" date="2020" name="Microorganisms">
        <title>Osmotic Adaptation and Compatible Solute Biosynthesis of Phototrophic Bacteria as Revealed from Genome Analyses.</title>
        <authorList>
            <person name="Imhoff J.F."/>
            <person name="Rahn T."/>
            <person name="Kunzel S."/>
            <person name="Keller A."/>
            <person name="Neulinger S.C."/>
        </authorList>
    </citation>
    <scope>NUCLEOTIDE SEQUENCE</scope>
    <source>
        <strain evidence="2">IM 151</strain>
    </source>
</reference>
<dbReference type="Pfam" id="PF19942">
    <property type="entry name" value="DUF6404"/>
    <property type="match status" value="1"/>
</dbReference>
<evidence type="ECO:0000313" key="2">
    <source>
        <dbReference type="EMBL" id="MBK1711870.1"/>
    </source>
</evidence>
<keyword evidence="3" id="KW-1185">Reference proteome</keyword>
<organism evidence="2 3">
    <name type="scientific">Rubrivivax gelatinosus</name>
    <name type="common">Rhodocyclus gelatinosus</name>
    <name type="synonym">Rhodopseudomonas gelatinosa</name>
    <dbReference type="NCBI Taxonomy" id="28068"/>
    <lineage>
        <taxon>Bacteria</taxon>
        <taxon>Pseudomonadati</taxon>
        <taxon>Pseudomonadota</taxon>
        <taxon>Betaproteobacteria</taxon>
        <taxon>Burkholderiales</taxon>
        <taxon>Sphaerotilaceae</taxon>
        <taxon>Rubrivivax</taxon>
    </lineage>
</organism>
<accession>A0ABS1DSB2</accession>